<evidence type="ECO:0008006" key="3">
    <source>
        <dbReference type="Google" id="ProtNLM"/>
    </source>
</evidence>
<dbReference type="AlphaFoldDB" id="A0A1B4Q3G5"/>
<protein>
    <recommendedName>
        <fullName evidence="3">Cytochrome c family protein</fullName>
    </recommendedName>
</protein>
<evidence type="ECO:0000313" key="1">
    <source>
        <dbReference type="EMBL" id="AOK20714.1"/>
    </source>
</evidence>
<organism evidence="1 2">
    <name type="scientific">Burkholderia cepacia</name>
    <name type="common">Pseudomonas cepacia</name>
    <dbReference type="NCBI Taxonomy" id="292"/>
    <lineage>
        <taxon>Bacteria</taxon>
        <taxon>Pseudomonadati</taxon>
        <taxon>Pseudomonadota</taxon>
        <taxon>Betaproteobacteria</taxon>
        <taxon>Burkholderiales</taxon>
        <taxon>Burkholderiaceae</taxon>
        <taxon>Burkholderia</taxon>
        <taxon>Burkholderia cepacia complex</taxon>
    </lineage>
</organism>
<gene>
    <name evidence="1" type="ORF">WT26_33910</name>
</gene>
<accession>A0A1B4Q3G5</accession>
<proteinExistence type="predicted"/>
<evidence type="ECO:0000313" key="2">
    <source>
        <dbReference type="Proteomes" id="UP000094776"/>
    </source>
</evidence>
<dbReference type="Proteomes" id="UP000094776">
    <property type="component" value="Chromosome 2"/>
</dbReference>
<name>A0A1B4Q3G5_BURCE</name>
<dbReference type="EMBL" id="CP013444">
    <property type="protein sequence ID" value="AOK20714.1"/>
    <property type="molecule type" value="Genomic_DNA"/>
</dbReference>
<reference evidence="1 2" key="1">
    <citation type="submission" date="2015-12" db="EMBL/GenBank/DDBJ databases">
        <title>Diversity of Burkholderia near neighbor genomes.</title>
        <authorList>
            <person name="Sahl J."/>
            <person name="Wagner D."/>
            <person name="Keim P."/>
        </authorList>
    </citation>
    <scope>NUCLEOTIDE SEQUENCE [LARGE SCALE GENOMIC DNA]</scope>
    <source>
        <strain evidence="1 2">MSMB1184WGS</strain>
    </source>
</reference>
<sequence length="323" mass="35752">MLDGVQQAESLGIVVDQGGRAVYTNMYINDVYRNFAINNQLYTREGMKKASADQKFEIGAISLKAAWKIVGKNDDVSRFYTTTAKIKLLSKVGKSVNIQPNAQSVDVTVALVGFHIAWVAEGHPEAIWATFEHVDNAPDLSANQNKDQPVSTKSFTFYKAGTLPADCNQNNASQIQIDENTQILTPVTQVCRQYKTGGGDISNIGDIELLNAEVQKRLKEKNSVWQYYKEVGAVWLSGKPAPTLRPNWSPNIDPSIVRGSSKLSNSVIETFTQKDISKNQCFSCHNTMGLTNTTDFSLMLPGKDISTSHILLLKYLNAKQVKR</sequence>